<dbReference type="Gene3D" id="3.30.1330.120">
    <property type="entry name" value="2-methylcitrate dehydratase PrpD"/>
    <property type="match status" value="1"/>
</dbReference>
<dbReference type="PANTHER" id="PTHR16943:SF8">
    <property type="entry name" value="2-METHYLCITRATE DEHYDRATASE"/>
    <property type="match status" value="1"/>
</dbReference>
<evidence type="ECO:0008006" key="5">
    <source>
        <dbReference type="Google" id="ProtNLM"/>
    </source>
</evidence>
<dbReference type="GO" id="GO:0016829">
    <property type="term" value="F:lyase activity"/>
    <property type="evidence" value="ECO:0007669"/>
    <property type="project" value="InterPro"/>
</dbReference>
<feature type="domain" description="MmgE/PrpD N-terminal" evidence="2">
    <location>
        <begin position="11"/>
        <end position="235"/>
    </location>
</feature>
<name>A0A382BQK0_9ZZZZ</name>
<dbReference type="InterPro" id="IPR042188">
    <property type="entry name" value="MmgE/PrpD_sf_2"/>
</dbReference>
<evidence type="ECO:0000259" key="2">
    <source>
        <dbReference type="Pfam" id="PF03972"/>
    </source>
</evidence>
<feature type="domain" description="MmgE/PrpD C-terminal" evidence="3">
    <location>
        <begin position="268"/>
        <end position="429"/>
    </location>
</feature>
<dbReference type="InterPro" id="IPR042183">
    <property type="entry name" value="MmgE/PrpD_sf_1"/>
</dbReference>
<dbReference type="AlphaFoldDB" id="A0A382BQK0"/>
<dbReference type="InterPro" id="IPR045336">
    <property type="entry name" value="MmgE_PrpD_N"/>
</dbReference>
<dbReference type="Pfam" id="PF03972">
    <property type="entry name" value="MmgE_PrpD_N"/>
    <property type="match status" value="1"/>
</dbReference>
<proteinExistence type="inferred from homology"/>
<evidence type="ECO:0000256" key="1">
    <source>
        <dbReference type="ARBA" id="ARBA00006174"/>
    </source>
</evidence>
<dbReference type="InterPro" id="IPR036148">
    <property type="entry name" value="MmgE/PrpD_sf"/>
</dbReference>
<dbReference type="PANTHER" id="PTHR16943">
    <property type="entry name" value="2-METHYLCITRATE DEHYDRATASE-RELATED"/>
    <property type="match status" value="1"/>
</dbReference>
<organism evidence="4">
    <name type="scientific">marine metagenome</name>
    <dbReference type="NCBI Taxonomy" id="408172"/>
    <lineage>
        <taxon>unclassified sequences</taxon>
        <taxon>metagenomes</taxon>
        <taxon>ecological metagenomes</taxon>
    </lineage>
</organism>
<protein>
    <recommendedName>
        <fullName evidence="5">MmgE/PrpD family protein</fullName>
    </recommendedName>
</protein>
<dbReference type="InterPro" id="IPR005656">
    <property type="entry name" value="MmgE_PrpD"/>
</dbReference>
<dbReference type="EMBL" id="UINC01030910">
    <property type="protein sequence ID" value="SVB16075.1"/>
    <property type="molecule type" value="Genomic_DNA"/>
</dbReference>
<dbReference type="Pfam" id="PF19305">
    <property type="entry name" value="MmgE_PrpD_C"/>
    <property type="match status" value="1"/>
</dbReference>
<accession>A0A382BQK0</accession>
<dbReference type="Gene3D" id="1.10.4100.10">
    <property type="entry name" value="2-methylcitrate dehydratase PrpD"/>
    <property type="match status" value="1"/>
</dbReference>
<comment type="similarity">
    <text evidence="1">Belongs to the PrpD family.</text>
</comment>
<evidence type="ECO:0000259" key="3">
    <source>
        <dbReference type="Pfam" id="PF19305"/>
    </source>
</evidence>
<gene>
    <name evidence="4" type="ORF">METZ01_LOCUS168929</name>
</gene>
<sequence length="460" mass="50274">MQKIIPDYLREFCGFLEHTSYSGIPENVKQRARLVLADSIAAIAGGSVEPEVTALTSNLLPEGREPGASVIGTALCAEPMKAALINGSAGTFLEMDEGNQFCRGHPGMHVVPAILAKAETRGSSGKDLILALILGYEVGARIGIACKLRMSMHPHGTWGTVGAAVGVGSLEGCSSKEFEELVNMSSSLGLATSRKTMLEGGTVRNSYTGISNQMGLLANQMLQSGFTGEQDGLSTVFGTVVSESFDAAQMTFELGSRWEIARNYFKMHSCCRYNHGALDALDQILSVETVSAEEITSIRVETYSLAAQLVDRQPQNTLAAKFSLPFALATTLVNQDSGVQSFTWKQVRNSKVQELATRVEVVEDPVFTAMMPDFRPARIMLELQDGRKLHAETRTNRGDSEDPYQEEELRSKFLSLTGRVFQQKSCEQIHRQIMEVDQLEDIRSIMKNLREKFRAGDGNG</sequence>
<dbReference type="InterPro" id="IPR045337">
    <property type="entry name" value="MmgE_PrpD_C"/>
</dbReference>
<evidence type="ECO:0000313" key="4">
    <source>
        <dbReference type="EMBL" id="SVB16075.1"/>
    </source>
</evidence>
<dbReference type="SUPFAM" id="SSF103378">
    <property type="entry name" value="2-methylcitrate dehydratase PrpD"/>
    <property type="match status" value="1"/>
</dbReference>
<reference evidence="4" key="1">
    <citation type="submission" date="2018-05" db="EMBL/GenBank/DDBJ databases">
        <authorList>
            <person name="Lanie J.A."/>
            <person name="Ng W.-L."/>
            <person name="Kazmierczak K.M."/>
            <person name="Andrzejewski T.M."/>
            <person name="Davidsen T.M."/>
            <person name="Wayne K.J."/>
            <person name="Tettelin H."/>
            <person name="Glass J.I."/>
            <person name="Rusch D."/>
            <person name="Podicherti R."/>
            <person name="Tsui H.-C.T."/>
            <person name="Winkler M.E."/>
        </authorList>
    </citation>
    <scope>NUCLEOTIDE SEQUENCE</scope>
</reference>